<dbReference type="OrthoDB" id="6270329at2759"/>
<dbReference type="SMART" id="SM00184">
    <property type="entry name" value="RING"/>
    <property type="match status" value="1"/>
</dbReference>
<dbReference type="PROSITE" id="PS00518">
    <property type="entry name" value="ZF_RING_1"/>
    <property type="match status" value="1"/>
</dbReference>
<feature type="compositionally biased region" description="Basic residues" evidence="5">
    <location>
        <begin position="34"/>
        <end position="43"/>
    </location>
</feature>
<keyword evidence="1" id="KW-0479">Metal-binding</keyword>
<comment type="caution">
    <text evidence="7">The sequence shown here is derived from an EMBL/GenBank/DDBJ whole genome shotgun (WGS) entry which is preliminary data.</text>
</comment>
<gene>
    <name evidence="7" type="ORF">PNOK_0810800</name>
</gene>
<feature type="compositionally biased region" description="Low complexity" evidence="5">
    <location>
        <begin position="44"/>
        <end position="69"/>
    </location>
</feature>
<evidence type="ECO:0000313" key="7">
    <source>
        <dbReference type="EMBL" id="PAV16488.1"/>
    </source>
</evidence>
<feature type="region of interest" description="Disordered" evidence="5">
    <location>
        <begin position="186"/>
        <end position="255"/>
    </location>
</feature>
<dbReference type="InterPro" id="IPR018957">
    <property type="entry name" value="Znf_C3HC4_RING-type"/>
</dbReference>
<feature type="compositionally biased region" description="Basic and acidic residues" evidence="5">
    <location>
        <begin position="338"/>
        <end position="350"/>
    </location>
</feature>
<organism evidence="7 8">
    <name type="scientific">Pyrrhoderma noxium</name>
    <dbReference type="NCBI Taxonomy" id="2282107"/>
    <lineage>
        <taxon>Eukaryota</taxon>
        <taxon>Fungi</taxon>
        <taxon>Dikarya</taxon>
        <taxon>Basidiomycota</taxon>
        <taxon>Agaricomycotina</taxon>
        <taxon>Agaricomycetes</taxon>
        <taxon>Hymenochaetales</taxon>
        <taxon>Hymenochaetaceae</taxon>
        <taxon>Pyrrhoderma</taxon>
    </lineage>
</organism>
<accession>A0A286UA81</accession>
<protein>
    <recommendedName>
        <fullName evidence="6">RING-type domain-containing protein</fullName>
    </recommendedName>
</protein>
<evidence type="ECO:0000256" key="2">
    <source>
        <dbReference type="ARBA" id="ARBA00022771"/>
    </source>
</evidence>
<feature type="compositionally biased region" description="Polar residues" evidence="5">
    <location>
        <begin position="151"/>
        <end position="163"/>
    </location>
</feature>
<dbReference type="InterPro" id="IPR038896">
    <property type="entry name" value="RNF170"/>
</dbReference>
<feature type="region of interest" description="Disordered" evidence="5">
    <location>
        <begin position="1"/>
        <end position="166"/>
    </location>
</feature>
<feature type="compositionally biased region" description="Low complexity" evidence="5">
    <location>
        <begin position="235"/>
        <end position="249"/>
    </location>
</feature>
<evidence type="ECO:0000256" key="4">
    <source>
        <dbReference type="PROSITE-ProRule" id="PRU00175"/>
    </source>
</evidence>
<keyword evidence="2 4" id="KW-0863">Zinc-finger</keyword>
<dbReference type="PROSITE" id="PS50089">
    <property type="entry name" value="ZF_RING_2"/>
    <property type="match status" value="1"/>
</dbReference>
<evidence type="ECO:0000313" key="8">
    <source>
        <dbReference type="Proteomes" id="UP000217199"/>
    </source>
</evidence>
<dbReference type="STRING" id="2282107.A0A286UA81"/>
<dbReference type="GO" id="GO:0061630">
    <property type="term" value="F:ubiquitin protein ligase activity"/>
    <property type="evidence" value="ECO:0007669"/>
    <property type="project" value="InterPro"/>
</dbReference>
<keyword evidence="3" id="KW-0862">Zinc</keyword>
<reference evidence="7 8" key="1">
    <citation type="journal article" date="2017" name="Mol. Ecol.">
        <title>Comparative and population genomic landscape of Phellinus noxius: A hypervariable fungus causing root rot in trees.</title>
        <authorList>
            <person name="Chung C.L."/>
            <person name="Lee T.J."/>
            <person name="Akiba M."/>
            <person name="Lee H.H."/>
            <person name="Kuo T.H."/>
            <person name="Liu D."/>
            <person name="Ke H.M."/>
            <person name="Yokoi T."/>
            <person name="Roa M.B."/>
            <person name="Lu M.J."/>
            <person name="Chang Y.Y."/>
            <person name="Ann P.J."/>
            <person name="Tsai J.N."/>
            <person name="Chen C.Y."/>
            <person name="Tzean S.S."/>
            <person name="Ota Y."/>
            <person name="Hattori T."/>
            <person name="Sahashi N."/>
            <person name="Liou R.F."/>
            <person name="Kikuchi T."/>
            <person name="Tsai I.J."/>
        </authorList>
    </citation>
    <scope>NUCLEOTIDE SEQUENCE [LARGE SCALE GENOMIC DNA]</scope>
    <source>
        <strain evidence="7 8">FFPRI411160</strain>
    </source>
</reference>
<evidence type="ECO:0000256" key="3">
    <source>
        <dbReference type="ARBA" id="ARBA00022833"/>
    </source>
</evidence>
<name>A0A286UA81_9AGAM</name>
<dbReference type="AlphaFoldDB" id="A0A286UA81"/>
<feature type="compositionally biased region" description="Polar residues" evidence="5">
    <location>
        <begin position="1"/>
        <end position="18"/>
    </location>
</feature>
<dbReference type="GO" id="GO:0008270">
    <property type="term" value="F:zinc ion binding"/>
    <property type="evidence" value="ECO:0007669"/>
    <property type="project" value="UniProtKB-KW"/>
</dbReference>
<keyword evidence="8" id="KW-1185">Reference proteome</keyword>
<dbReference type="InterPro" id="IPR017907">
    <property type="entry name" value="Znf_RING_CS"/>
</dbReference>
<proteinExistence type="predicted"/>
<feature type="region of interest" description="Disordered" evidence="5">
    <location>
        <begin position="333"/>
        <end position="464"/>
    </location>
</feature>
<evidence type="ECO:0000256" key="5">
    <source>
        <dbReference type="SAM" id="MobiDB-lite"/>
    </source>
</evidence>
<dbReference type="PANTHER" id="PTHR22894">
    <property type="entry name" value="RING-TYPE DOMAIN-CONTAINING PROTEIN"/>
    <property type="match status" value="1"/>
</dbReference>
<sequence>MAEQPQEQSMPTWTTMSEQADPLPGPTTLATHTRGPRYSRSRSSRSNTNSNANSAASSRSVSRSRVESNPLNDHVNLVGGGDELDQTTNDLGTELDVEIPDNMDVDDNAYDDEDEDAEGEDYIFDDGEEREEHANSPRPPLSLPGEVHSTEGVSQSEHSTTINDDAGSRSLLTDLIQCRTSITDNVVSNNTHSPIHLPVDPGSSTQPAYTHNRSNSSSSSHKMHLDSILSPTTPHSNSRGNSGHNSSQNKYDVNDIGSSMAGADIIELYDTPSSLGKRRANTFISDGNNEIASFDLTQDTPDVQILDHKGKSSNSQDRFDYLDLVDDVDSSYVQASSQEKKGKGKEKEEEPPFSMVEFGEGSSGGKKRRIEIDDTKFDNSLLPKGPEEEEGEESWSLRDVPTTHDFHTIDPSTIAGPSTLPYPSESHSPDKSSPSRKKKRHDARVKSKSKSSSPHRNVISLLSSPTIPSSPINIYHRQPESATLDDVIDLVSPVRSSHPIEILPSPPATNNKRAMITSTTTGSSSSSAASSAAVAVTTPTTTTTVTTTTTTTTAAATTAAAASSQVQTTPPKPKQPIHTSQPISEFCCPICFCSPTNATLTLCGHVFCGPCLFAAVRAAPQSNVYQPAGTPPKCPVCRAPMTGWDGRGEGLLGLRCERLSRFRSLVFLVFGSLVSWICVEGLD</sequence>
<feature type="region of interest" description="Disordered" evidence="5">
    <location>
        <begin position="498"/>
        <end position="530"/>
    </location>
</feature>
<feature type="compositionally biased region" description="Basic residues" evidence="5">
    <location>
        <begin position="434"/>
        <end position="449"/>
    </location>
</feature>
<dbReference type="PANTHER" id="PTHR22894:SF5">
    <property type="entry name" value="RING-TYPE DOMAIN-CONTAINING PROTEIN"/>
    <property type="match status" value="1"/>
</dbReference>
<dbReference type="EMBL" id="NBII01000008">
    <property type="protein sequence ID" value="PAV16488.1"/>
    <property type="molecule type" value="Genomic_DNA"/>
</dbReference>
<dbReference type="InParanoid" id="A0A286UA81"/>
<dbReference type="InterPro" id="IPR013083">
    <property type="entry name" value="Znf_RING/FYVE/PHD"/>
</dbReference>
<evidence type="ECO:0000259" key="6">
    <source>
        <dbReference type="PROSITE" id="PS50089"/>
    </source>
</evidence>
<dbReference type="Proteomes" id="UP000217199">
    <property type="component" value="Unassembled WGS sequence"/>
</dbReference>
<feature type="compositionally biased region" description="Low complexity" evidence="5">
    <location>
        <begin position="517"/>
        <end position="530"/>
    </location>
</feature>
<dbReference type="Pfam" id="PF00097">
    <property type="entry name" value="zf-C3HC4"/>
    <property type="match status" value="1"/>
</dbReference>
<evidence type="ECO:0000256" key="1">
    <source>
        <dbReference type="ARBA" id="ARBA00022723"/>
    </source>
</evidence>
<dbReference type="Gene3D" id="3.30.40.10">
    <property type="entry name" value="Zinc/RING finger domain, C3HC4 (zinc finger)"/>
    <property type="match status" value="1"/>
</dbReference>
<feature type="compositionally biased region" description="Polar residues" evidence="5">
    <location>
        <begin position="202"/>
        <end position="213"/>
    </location>
</feature>
<dbReference type="InterPro" id="IPR001841">
    <property type="entry name" value="Znf_RING"/>
</dbReference>
<feature type="domain" description="RING-type" evidence="6">
    <location>
        <begin position="588"/>
        <end position="638"/>
    </location>
</feature>
<feature type="compositionally biased region" description="Acidic residues" evidence="5">
    <location>
        <begin position="93"/>
        <end position="129"/>
    </location>
</feature>
<dbReference type="SUPFAM" id="SSF57850">
    <property type="entry name" value="RING/U-box"/>
    <property type="match status" value="1"/>
</dbReference>